<organism evidence="1 2">
    <name type="scientific">Nonomuraea insulae</name>
    <dbReference type="NCBI Taxonomy" id="1616787"/>
    <lineage>
        <taxon>Bacteria</taxon>
        <taxon>Bacillati</taxon>
        <taxon>Actinomycetota</taxon>
        <taxon>Actinomycetes</taxon>
        <taxon>Streptosporangiales</taxon>
        <taxon>Streptosporangiaceae</taxon>
        <taxon>Nonomuraea</taxon>
    </lineage>
</organism>
<keyword evidence="2" id="KW-1185">Reference proteome</keyword>
<dbReference type="EMBL" id="JBHSPA010000029">
    <property type="protein sequence ID" value="MFC5827406.1"/>
    <property type="molecule type" value="Genomic_DNA"/>
</dbReference>
<dbReference type="Proteomes" id="UP001596058">
    <property type="component" value="Unassembled WGS sequence"/>
</dbReference>
<reference evidence="2" key="1">
    <citation type="journal article" date="2019" name="Int. J. Syst. Evol. Microbiol.">
        <title>The Global Catalogue of Microorganisms (GCM) 10K type strain sequencing project: providing services to taxonomists for standard genome sequencing and annotation.</title>
        <authorList>
            <consortium name="The Broad Institute Genomics Platform"/>
            <consortium name="The Broad Institute Genome Sequencing Center for Infectious Disease"/>
            <person name="Wu L."/>
            <person name="Ma J."/>
        </authorList>
    </citation>
    <scope>NUCLEOTIDE SEQUENCE [LARGE SCALE GENOMIC DNA]</scope>
    <source>
        <strain evidence="2">CCUG 53903</strain>
    </source>
</reference>
<dbReference type="RefSeq" id="WP_379516910.1">
    <property type="nucleotide sequence ID" value="NZ_JBHSPA010000029.1"/>
</dbReference>
<sequence length="168" mass="18634">MSTPLWPEERVSAGTEREVLEAFLDCQRRQITAKVAGMSEEDARRRVVPSLTTPAGLIKHLTAVERNWFQRQLAQRDPADIAGNSRGDDQSWELGPGDTLGTLIEVYDEVCAESRRIAAGFALDDAVPSKRLGEVKLRWIYAHMIEETAQHAGHADILRELIDGATGL</sequence>
<protein>
    <submittedName>
        <fullName evidence="1">DinB family protein</fullName>
    </submittedName>
</protein>
<evidence type="ECO:0000313" key="1">
    <source>
        <dbReference type="EMBL" id="MFC5827406.1"/>
    </source>
</evidence>
<comment type="caution">
    <text evidence="1">The sequence shown here is derived from an EMBL/GenBank/DDBJ whole genome shotgun (WGS) entry which is preliminary data.</text>
</comment>
<dbReference type="InterPro" id="IPR007061">
    <property type="entry name" value="MST-like"/>
</dbReference>
<proteinExistence type="predicted"/>
<accession>A0ABW1CRK0</accession>
<dbReference type="Pfam" id="PF04978">
    <property type="entry name" value="MST"/>
    <property type="match status" value="1"/>
</dbReference>
<name>A0ABW1CRK0_9ACTN</name>
<dbReference type="Gene3D" id="1.20.120.450">
    <property type="entry name" value="dinb family like domain"/>
    <property type="match status" value="1"/>
</dbReference>
<dbReference type="SUPFAM" id="SSF109854">
    <property type="entry name" value="DinB/YfiT-like putative metalloenzymes"/>
    <property type="match status" value="1"/>
</dbReference>
<dbReference type="InterPro" id="IPR034660">
    <property type="entry name" value="DinB/YfiT-like"/>
</dbReference>
<gene>
    <name evidence="1" type="ORF">ACFPZ3_26380</name>
</gene>
<evidence type="ECO:0000313" key="2">
    <source>
        <dbReference type="Proteomes" id="UP001596058"/>
    </source>
</evidence>